<evidence type="ECO:0000313" key="1">
    <source>
        <dbReference type="EMBL" id="KAJ3654266.1"/>
    </source>
</evidence>
<name>A0AA38IHB3_9CUCU</name>
<keyword evidence="2" id="KW-1185">Reference proteome</keyword>
<proteinExistence type="predicted"/>
<accession>A0AA38IHB3</accession>
<sequence>MNYDRFAKQTTNCAEIATSSPSLLKSAPMKAPMRKEPYEIRYSIIFQFKFECVEPSSGQDDDGEERKLDTSFANLCEGTLWRGHSRLRTGWYANHGKARMWEADLKKVNEYLYGAYTIRWQQDNLMNAYES</sequence>
<dbReference type="Proteomes" id="UP001168821">
    <property type="component" value="Unassembled WGS sequence"/>
</dbReference>
<protein>
    <submittedName>
        <fullName evidence="1">Uncharacterized protein</fullName>
    </submittedName>
</protein>
<evidence type="ECO:0000313" key="2">
    <source>
        <dbReference type="Proteomes" id="UP001168821"/>
    </source>
</evidence>
<gene>
    <name evidence="1" type="ORF">Zmor_013464</name>
</gene>
<dbReference type="EMBL" id="JALNTZ010000004">
    <property type="protein sequence ID" value="KAJ3654266.1"/>
    <property type="molecule type" value="Genomic_DNA"/>
</dbReference>
<dbReference type="AlphaFoldDB" id="A0AA38IHB3"/>
<organism evidence="1 2">
    <name type="scientific">Zophobas morio</name>
    <dbReference type="NCBI Taxonomy" id="2755281"/>
    <lineage>
        <taxon>Eukaryota</taxon>
        <taxon>Metazoa</taxon>
        <taxon>Ecdysozoa</taxon>
        <taxon>Arthropoda</taxon>
        <taxon>Hexapoda</taxon>
        <taxon>Insecta</taxon>
        <taxon>Pterygota</taxon>
        <taxon>Neoptera</taxon>
        <taxon>Endopterygota</taxon>
        <taxon>Coleoptera</taxon>
        <taxon>Polyphaga</taxon>
        <taxon>Cucujiformia</taxon>
        <taxon>Tenebrionidae</taxon>
        <taxon>Zophobas</taxon>
    </lineage>
</organism>
<comment type="caution">
    <text evidence="1">The sequence shown here is derived from an EMBL/GenBank/DDBJ whole genome shotgun (WGS) entry which is preliminary data.</text>
</comment>
<reference evidence="1" key="1">
    <citation type="journal article" date="2023" name="G3 (Bethesda)">
        <title>Whole genome assemblies of Zophobas morio and Tenebrio molitor.</title>
        <authorList>
            <person name="Kaur S."/>
            <person name="Stinson S.A."/>
            <person name="diCenzo G.C."/>
        </authorList>
    </citation>
    <scope>NUCLEOTIDE SEQUENCE</scope>
    <source>
        <strain evidence="1">QUZm001</strain>
    </source>
</reference>